<evidence type="ECO:0000259" key="9">
    <source>
        <dbReference type="Pfam" id="PF21082"/>
    </source>
</evidence>
<dbReference type="AlphaFoldDB" id="A0A142CUP8"/>
<dbReference type="KEGG" id="tpep:A0127_04615"/>
<evidence type="ECO:0000313" key="10">
    <source>
        <dbReference type="EMBL" id="AMQ18500.1"/>
    </source>
</evidence>
<evidence type="ECO:0000256" key="1">
    <source>
        <dbReference type="ARBA" id="ARBA00004651"/>
    </source>
</evidence>
<name>A0A142CUP8_9EURY</name>
<dbReference type="SUPFAM" id="SSF50182">
    <property type="entry name" value="Sm-like ribonucleoproteins"/>
    <property type="match status" value="1"/>
</dbReference>
<dbReference type="InterPro" id="IPR045275">
    <property type="entry name" value="MscS_archaea/bacteria_type"/>
</dbReference>
<dbReference type="InterPro" id="IPR011066">
    <property type="entry name" value="MscS_channel_C_sf"/>
</dbReference>
<keyword evidence="5 7" id="KW-1133">Transmembrane helix</keyword>
<dbReference type="Gene3D" id="1.10.287.1260">
    <property type="match status" value="1"/>
</dbReference>
<dbReference type="OrthoDB" id="31543at2157"/>
<proteinExistence type="inferred from homology"/>
<comment type="subcellular location">
    <subcellularLocation>
        <location evidence="1">Cell membrane</location>
        <topology evidence="1">Multi-pass membrane protein</topology>
    </subcellularLocation>
</comment>
<accession>A0A142CUP8</accession>
<feature type="transmembrane region" description="Helical" evidence="7">
    <location>
        <begin position="89"/>
        <end position="115"/>
    </location>
</feature>
<dbReference type="InterPro" id="IPR006685">
    <property type="entry name" value="MscS_channel_2nd"/>
</dbReference>
<dbReference type="PANTHER" id="PTHR30221">
    <property type="entry name" value="SMALL-CONDUCTANCE MECHANOSENSITIVE CHANNEL"/>
    <property type="match status" value="1"/>
</dbReference>
<feature type="transmembrane region" description="Helical" evidence="7">
    <location>
        <begin position="166"/>
        <end position="196"/>
    </location>
</feature>
<evidence type="ECO:0000256" key="3">
    <source>
        <dbReference type="ARBA" id="ARBA00022475"/>
    </source>
</evidence>
<keyword evidence="4 7" id="KW-0812">Transmembrane</keyword>
<dbReference type="Proteomes" id="UP000073604">
    <property type="component" value="Chromosome"/>
</dbReference>
<dbReference type="STRING" id="53952.A0127_04615"/>
<evidence type="ECO:0000256" key="4">
    <source>
        <dbReference type="ARBA" id="ARBA00022692"/>
    </source>
</evidence>
<dbReference type="Pfam" id="PF21082">
    <property type="entry name" value="MS_channel_3rd"/>
    <property type="match status" value="1"/>
</dbReference>
<comment type="similarity">
    <text evidence="2">Belongs to the MscS (TC 1.A.23) family.</text>
</comment>
<evidence type="ECO:0000256" key="5">
    <source>
        <dbReference type="ARBA" id="ARBA00022989"/>
    </source>
</evidence>
<evidence type="ECO:0000256" key="7">
    <source>
        <dbReference type="SAM" id="Phobius"/>
    </source>
</evidence>
<evidence type="ECO:0000256" key="2">
    <source>
        <dbReference type="ARBA" id="ARBA00008017"/>
    </source>
</evidence>
<sequence>MGAANSTSFWNQGVLGRKILFTLTTGAVVKAVLILMVGLVIAKVLRRYLLSLARTTKYVWIINEDTASTIHNMVVVVALVYSLDALGVLSITVAGTSLSNILVAFLVFYFSYVLAKKSKDYIIMRSSKQKLPEVQLKAKLYYYTFVTLAFFMALNIAGLSGRLSTIIAAAGITGIVLGFSAQTVVANFISGIFMYFDKPLRIGDAVRIGDFEGIVHDIRILSTRIRQWDGTLVRIPNEKLFNSEIINLQKYPARRAEITVGIAYKEDAQKAIDTIMKVLEEEPIVLAEPEPRVYVRELGDSSVNITIWAWVPSELWLGQNLLRSKYRLLQKIKEALDREGIEIPFPQRVNWFAEALRVKIEEPKEDSS</sequence>
<dbReference type="InterPro" id="IPR006686">
    <property type="entry name" value="MscS_channel_CS"/>
</dbReference>
<dbReference type="Pfam" id="PF00924">
    <property type="entry name" value="MS_channel_2nd"/>
    <property type="match status" value="1"/>
</dbReference>
<dbReference type="InterPro" id="IPR011014">
    <property type="entry name" value="MscS_channel_TM-2"/>
</dbReference>
<gene>
    <name evidence="10" type="ORF">A0127_04615</name>
</gene>
<feature type="transmembrane region" description="Helical" evidence="7">
    <location>
        <begin position="66"/>
        <end position="83"/>
    </location>
</feature>
<keyword evidence="3" id="KW-1003">Cell membrane</keyword>
<dbReference type="InterPro" id="IPR023408">
    <property type="entry name" value="MscS_beta-dom_sf"/>
</dbReference>
<dbReference type="Gene3D" id="3.30.70.100">
    <property type="match status" value="1"/>
</dbReference>
<dbReference type="EMBL" id="CP014750">
    <property type="protein sequence ID" value="AMQ18500.1"/>
    <property type="molecule type" value="Genomic_DNA"/>
</dbReference>
<organism evidence="10 11">
    <name type="scientific">Thermococcus peptonophilus</name>
    <dbReference type="NCBI Taxonomy" id="53952"/>
    <lineage>
        <taxon>Archaea</taxon>
        <taxon>Methanobacteriati</taxon>
        <taxon>Methanobacteriota</taxon>
        <taxon>Thermococci</taxon>
        <taxon>Thermococcales</taxon>
        <taxon>Thermococcaceae</taxon>
        <taxon>Thermococcus</taxon>
    </lineage>
</organism>
<feature type="transmembrane region" description="Helical" evidence="7">
    <location>
        <begin position="140"/>
        <end position="160"/>
    </location>
</feature>
<dbReference type="RefSeq" id="WP_062388537.1">
    <property type="nucleotide sequence ID" value="NZ_CP014750.1"/>
</dbReference>
<dbReference type="SUPFAM" id="SSF82689">
    <property type="entry name" value="Mechanosensitive channel protein MscS (YggB), C-terminal domain"/>
    <property type="match status" value="1"/>
</dbReference>
<dbReference type="SUPFAM" id="SSF82861">
    <property type="entry name" value="Mechanosensitive channel protein MscS (YggB), transmembrane region"/>
    <property type="match status" value="1"/>
</dbReference>
<reference evidence="11" key="1">
    <citation type="submission" date="2016-03" db="EMBL/GenBank/DDBJ databases">
        <authorList>
            <person name="Oger P.M."/>
        </authorList>
    </citation>
    <scope>NUCLEOTIDE SEQUENCE [LARGE SCALE GENOMIC DNA]</scope>
    <source>
        <strain evidence="11">OG-1</strain>
    </source>
</reference>
<evidence type="ECO:0000259" key="8">
    <source>
        <dbReference type="Pfam" id="PF00924"/>
    </source>
</evidence>
<dbReference type="PROSITE" id="PS01246">
    <property type="entry name" value="UPF0003"/>
    <property type="match status" value="1"/>
</dbReference>
<dbReference type="PANTHER" id="PTHR30221:SF20">
    <property type="entry name" value="SMALL-CONDUCTANCE MECHANOSENSITIVE CHANNEL"/>
    <property type="match status" value="1"/>
</dbReference>
<evidence type="ECO:0000256" key="6">
    <source>
        <dbReference type="ARBA" id="ARBA00023136"/>
    </source>
</evidence>
<dbReference type="InterPro" id="IPR049278">
    <property type="entry name" value="MS_channel_C"/>
</dbReference>
<protein>
    <submittedName>
        <fullName evidence="10">Mechanosensitive ion channel protein MscS</fullName>
    </submittedName>
</protein>
<feature type="transmembrane region" description="Helical" evidence="7">
    <location>
        <begin position="20"/>
        <end position="45"/>
    </location>
</feature>
<evidence type="ECO:0000313" key="11">
    <source>
        <dbReference type="Proteomes" id="UP000073604"/>
    </source>
</evidence>
<dbReference type="GO" id="GO:0005886">
    <property type="term" value="C:plasma membrane"/>
    <property type="evidence" value="ECO:0007669"/>
    <property type="project" value="UniProtKB-SubCell"/>
</dbReference>
<feature type="domain" description="Mechanosensitive ion channel MscS C-terminal" evidence="9">
    <location>
        <begin position="257"/>
        <end position="343"/>
    </location>
</feature>
<dbReference type="Gene3D" id="2.30.30.60">
    <property type="match status" value="1"/>
</dbReference>
<dbReference type="GeneID" id="27139803"/>
<dbReference type="GO" id="GO:0008381">
    <property type="term" value="F:mechanosensitive monoatomic ion channel activity"/>
    <property type="evidence" value="ECO:0007669"/>
    <property type="project" value="InterPro"/>
</dbReference>
<keyword evidence="6 7" id="KW-0472">Membrane</keyword>
<dbReference type="InterPro" id="IPR010920">
    <property type="entry name" value="LSM_dom_sf"/>
</dbReference>
<keyword evidence="11" id="KW-1185">Reference proteome</keyword>
<feature type="domain" description="Mechanosensitive ion channel MscS" evidence="8">
    <location>
        <begin position="183"/>
        <end position="249"/>
    </location>
</feature>